<evidence type="ECO:0000256" key="5">
    <source>
        <dbReference type="SAM" id="MobiDB-lite"/>
    </source>
</evidence>
<feature type="transmembrane region" description="Helical" evidence="6">
    <location>
        <begin position="75"/>
        <end position="95"/>
    </location>
</feature>
<feature type="transmembrane region" description="Helical" evidence="6">
    <location>
        <begin position="188"/>
        <end position="205"/>
    </location>
</feature>
<dbReference type="InterPro" id="IPR017452">
    <property type="entry name" value="GPCR_Rhodpsn_7TM"/>
</dbReference>
<evidence type="ECO:0000256" key="1">
    <source>
        <dbReference type="ARBA" id="ARBA00004370"/>
    </source>
</evidence>
<feature type="transmembrane region" description="Helical" evidence="6">
    <location>
        <begin position="249"/>
        <end position="271"/>
    </location>
</feature>
<feature type="transmembrane region" description="Helical" evidence="6">
    <location>
        <begin position="115"/>
        <end position="133"/>
    </location>
</feature>
<feature type="transmembrane region" description="Helical" evidence="6">
    <location>
        <begin position="344"/>
        <end position="364"/>
    </location>
</feature>
<feature type="transmembrane region" description="Helical" evidence="6">
    <location>
        <begin position="384"/>
        <end position="406"/>
    </location>
</feature>
<dbReference type="PROSITE" id="PS50262">
    <property type="entry name" value="G_PROTEIN_RECEP_F1_2"/>
    <property type="match status" value="1"/>
</dbReference>
<keyword evidence="2 6" id="KW-0812">Transmembrane</keyword>
<organism evidence="8 9">
    <name type="scientific">Batillaria attramentaria</name>
    <dbReference type="NCBI Taxonomy" id="370345"/>
    <lineage>
        <taxon>Eukaryota</taxon>
        <taxon>Metazoa</taxon>
        <taxon>Spiralia</taxon>
        <taxon>Lophotrochozoa</taxon>
        <taxon>Mollusca</taxon>
        <taxon>Gastropoda</taxon>
        <taxon>Caenogastropoda</taxon>
        <taxon>Sorbeoconcha</taxon>
        <taxon>Cerithioidea</taxon>
        <taxon>Batillariidae</taxon>
        <taxon>Batillaria</taxon>
    </lineage>
</organism>
<feature type="domain" description="G-protein coupled receptors family 1 profile" evidence="7">
    <location>
        <begin position="84"/>
        <end position="403"/>
    </location>
</feature>
<dbReference type="Proteomes" id="UP001519460">
    <property type="component" value="Unassembled WGS sequence"/>
</dbReference>
<keyword evidence="4 6" id="KW-0472">Membrane</keyword>
<dbReference type="PRINTS" id="PR00237">
    <property type="entry name" value="GPCRRHODOPSN"/>
</dbReference>
<evidence type="ECO:0000256" key="4">
    <source>
        <dbReference type="ARBA" id="ARBA00023136"/>
    </source>
</evidence>
<comment type="subcellular location">
    <subcellularLocation>
        <location evidence="1">Membrane</location>
    </subcellularLocation>
</comment>
<dbReference type="SUPFAM" id="SSF81321">
    <property type="entry name" value="Family A G protein-coupled receptor-like"/>
    <property type="match status" value="1"/>
</dbReference>
<evidence type="ECO:0000256" key="2">
    <source>
        <dbReference type="ARBA" id="ARBA00022692"/>
    </source>
</evidence>
<evidence type="ECO:0000256" key="6">
    <source>
        <dbReference type="SAM" id="Phobius"/>
    </source>
</evidence>
<sequence>MNGATTEFLHSPHKPDTTQATAAQISTSDCCNFYGNFTVAEAYSADPTHQPASLPFGNGLLNENDYLRLTHAVQIATAPILLVGIVTNAVSILVYARMPGGVTSTYFSLTSGLDIVYLVSVLPTTFMSVVLGNKMASRSVFFMNYVLYVSDYFSSTTRKVIVCVTMLMSLDRYLVVAFPIRVRSLHHFRRPWLYTGIVIILAYLFDMNRNFKNKVIVGTDQTNPVQMVPTRIFLENRQLFLDLALASSIVFQYTPIVLLVLFNVLLVAALAEHSRKMKTRFGGEKNGENSSSNPFPGEIQQNVEDNGEHGLETYQRNFNNVVGGGKHTTKVPKLRREKSVTRTVLVYSLTFIMLAAPYTFFPLLRRLVPGFEVFDREHYLVMSFGLVFVLLDTVSSAMNFFIYFATGSAFRAGVLRLSSITMKRNKQTSSFGQNTRTSNII</sequence>
<evidence type="ECO:0000256" key="3">
    <source>
        <dbReference type="ARBA" id="ARBA00022989"/>
    </source>
</evidence>
<evidence type="ECO:0000313" key="8">
    <source>
        <dbReference type="EMBL" id="KAK7485936.1"/>
    </source>
</evidence>
<feature type="compositionally biased region" description="Polar residues" evidence="5">
    <location>
        <begin position="288"/>
        <end position="302"/>
    </location>
</feature>
<reference evidence="8 9" key="1">
    <citation type="journal article" date="2023" name="Sci. Data">
        <title>Genome assembly of the Korean intertidal mud-creeper Batillaria attramentaria.</title>
        <authorList>
            <person name="Patra A.K."/>
            <person name="Ho P.T."/>
            <person name="Jun S."/>
            <person name="Lee S.J."/>
            <person name="Kim Y."/>
            <person name="Won Y.J."/>
        </authorList>
    </citation>
    <scope>NUCLEOTIDE SEQUENCE [LARGE SCALE GENOMIC DNA]</scope>
    <source>
        <strain evidence="8">Wonlab-2016</strain>
    </source>
</reference>
<evidence type="ECO:0000259" key="7">
    <source>
        <dbReference type="PROSITE" id="PS50262"/>
    </source>
</evidence>
<name>A0ABD0KFI2_9CAEN</name>
<dbReference type="AlphaFoldDB" id="A0ABD0KFI2"/>
<feature type="region of interest" description="Disordered" evidence="5">
    <location>
        <begin position="280"/>
        <end position="302"/>
    </location>
</feature>
<gene>
    <name evidence="8" type="ORF">BaRGS_00022802</name>
</gene>
<accession>A0ABD0KFI2</accession>
<dbReference type="InterPro" id="IPR000276">
    <property type="entry name" value="GPCR_Rhodpsn"/>
</dbReference>
<feature type="region of interest" description="Disordered" evidence="5">
    <location>
        <begin position="1"/>
        <end position="20"/>
    </location>
</feature>
<protein>
    <recommendedName>
        <fullName evidence="7">G-protein coupled receptors family 1 profile domain-containing protein</fullName>
    </recommendedName>
</protein>
<dbReference type="GO" id="GO:0016020">
    <property type="term" value="C:membrane"/>
    <property type="evidence" value="ECO:0007669"/>
    <property type="project" value="UniProtKB-SubCell"/>
</dbReference>
<keyword evidence="3 6" id="KW-1133">Transmembrane helix</keyword>
<dbReference type="PANTHER" id="PTHR46641">
    <property type="entry name" value="FMRFAMIDE RECEPTOR-RELATED"/>
    <property type="match status" value="1"/>
</dbReference>
<dbReference type="Gene3D" id="1.20.1070.10">
    <property type="entry name" value="Rhodopsin 7-helix transmembrane proteins"/>
    <property type="match status" value="1"/>
</dbReference>
<evidence type="ECO:0000313" key="9">
    <source>
        <dbReference type="Proteomes" id="UP001519460"/>
    </source>
</evidence>
<proteinExistence type="predicted"/>
<dbReference type="EMBL" id="JACVVK020000186">
    <property type="protein sequence ID" value="KAK7485936.1"/>
    <property type="molecule type" value="Genomic_DNA"/>
</dbReference>
<keyword evidence="9" id="KW-1185">Reference proteome</keyword>
<dbReference type="Pfam" id="PF00001">
    <property type="entry name" value="7tm_1"/>
    <property type="match status" value="1"/>
</dbReference>
<dbReference type="InterPro" id="IPR052954">
    <property type="entry name" value="GPCR-Ligand_Int"/>
</dbReference>
<dbReference type="PANTHER" id="PTHR46641:SF2">
    <property type="entry name" value="FMRFAMIDE RECEPTOR"/>
    <property type="match status" value="1"/>
</dbReference>
<comment type="caution">
    <text evidence="8">The sequence shown here is derived from an EMBL/GenBank/DDBJ whole genome shotgun (WGS) entry which is preliminary data.</text>
</comment>